<dbReference type="AlphaFoldDB" id="A0A366D4V4"/>
<proteinExistence type="predicted"/>
<dbReference type="EMBL" id="QNRF01000002">
    <property type="protein sequence ID" value="RBO85062.1"/>
    <property type="molecule type" value="Genomic_DNA"/>
</dbReference>
<dbReference type="InterPro" id="IPR027417">
    <property type="entry name" value="P-loop_NTPase"/>
</dbReference>
<keyword evidence="1" id="KW-0418">Kinase</keyword>
<dbReference type="Gene3D" id="3.40.50.300">
    <property type="entry name" value="P-loop containing nucleotide triphosphate hydrolases"/>
    <property type="match status" value="2"/>
</dbReference>
<sequence>MNTTPDDLYRNTADVKQAIDKIQQHLQQDRRCLIALAGGPGSGKSTLANYLAEHVNTQHSSQVACLSMDGFHLTKQALSDLPNANEAFARRGAAWTFDHHKFAQYVTDIANAYQTVDCQWPSFDHALGDPIDDHISISQHTKVILIEGLYLLLPETDWQKAADYYDERWFLDVPLPTVIERLALRHQAAWNLSYQQAMNRIQQNDALNAEQVAQTKKYADWLIQV</sequence>
<dbReference type="OrthoDB" id="1550976at2"/>
<evidence type="ECO:0000313" key="1">
    <source>
        <dbReference type="EMBL" id="RBO85062.1"/>
    </source>
</evidence>
<dbReference type="GO" id="GO:0016301">
    <property type="term" value="F:kinase activity"/>
    <property type="evidence" value="ECO:0007669"/>
    <property type="project" value="UniProtKB-KW"/>
</dbReference>
<keyword evidence="1" id="KW-0808">Transferase</keyword>
<evidence type="ECO:0000313" key="2">
    <source>
        <dbReference type="Proteomes" id="UP000252086"/>
    </source>
</evidence>
<dbReference type="Pfam" id="PF13238">
    <property type="entry name" value="AAA_18"/>
    <property type="match status" value="1"/>
</dbReference>
<name>A0A366D4V4_9GAMM</name>
<comment type="caution">
    <text evidence="1">The sequence shown here is derived from an EMBL/GenBank/DDBJ whole genome shotgun (WGS) entry which is preliminary data.</text>
</comment>
<organism evidence="1 2">
    <name type="scientific">Marinomonas aquiplantarum</name>
    <dbReference type="NCBI Taxonomy" id="491951"/>
    <lineage>
        <taxon>Bacteria</taxon>
        <taxon>Pseudomonadati</taxon>
        <taxon>Pseudomonadota</taxon>
        <taxon>Gammaproteobacteria</taxon>
        <taxon>Oceanospirillales</taxon>
        <taxon>Oceanospirillaceae</taxon>
        <taxon>Marinomonas</taxon>
    </lineage>
</organism>
<protein>
    <submittedName>
        <fullName evidence="1">Phosphoribulokinase/uridine kinase family protein</fullName>
    </submittedName>
</protein>
<dbReference type="PANTHER" id="PTHR10285">
    <property type="entry name" value="URIDINE KINASE"/>
    <property type="match status" value="1"/>
</dbReference>
<gene>
    <name evidence="1" type="ORF">DFP76_102464</name>
</gene>
<reference evidence="1 2" key="1">
    <citation type="submission" date="2018-06" db="EMBL/GenBank/DDBJ databases">
        <title>Genomic Encyclopedia of Type Strains, Phase III (KMG-III): the genomes of soil and plant-associated and newly described type strains.</title>
        <authorList>
            <person name="Whitman W."/>
        </authorList>
    </citation>
    <scope>NUCLEOTIDE SEQUENCE [LARGE SCALE GENOMIC DNA]</scope>
    <source>
        <strain evidence="1 2">CECT 7732</strain>
    </source>
</reference>
<dbReference type="RefSeq" id="WP_113873671.1">
    <property type="nucleotide sequence ID" value="NZ_QNRF01000002.1"/>
</dbReference>
<keyword evidence="2" id="KW-1185">Reference proteome</keyword>
<dbReference type="Proteomes" id="UP000252086">
    <property type="component" value="Unassembled WGS sequence"/>
</dbReference>
<dbReference type="SUPFAM" id="SSF52540">
    <property type="entry name" value="P-loop containing nucleoside triphosphate hydrolases"/>
    <property type="match status" value="1"/>
</dbReference>
<accession>A0A366D4V4</accession>